<gene>
    <name evidence="1" type="ORF">T440DRAFT_68049</name>
</gene>
<sequence>MHKDRYCLTLRAASHSTHRNRCSSPRHSLRYANRIISASLLHSFRSRLLDLRLRPLLRTAVYDGYRLLASCLVLILFANNQKNPYCWNSSRRLNQWENPGVKRQRTASGTRCQGCA</sequence>
<dbReference type="EMBL" id="MU006303">
    <property type="protein sequence ID" value="KAF2851097.1"/>
    <property type="molecule type" value="Genomic_DNA"/>
</dbReference>
<keyword evidence="2" id="KW-1185">Reference proteome</keyword>
<dbReference type="Proteomes" id="UP000799423">
    <property type="component" value="Unassembled WGS sequence"/>
</dbReference>
<proteinExistence type="predicted"/>
<reference evidence="1" key="1">
    <citation type="submission" date="2020-01" db="EMBL/GenBank/DDBJ databases">
        <authorList>
            <consortium name="DOE Joint Genome Institute"/>
            <person name="Haridas S."/>
            <person name="Albert R."/>
            <person name="Binder M."/>
            <person name="Bloem J."/>
            <person name="Labutti K."/>
            <person name="Salamov A."/>
            <person name="Andreopoulos B."/>
            <person name="Baker S.E."/>
            <person name="Barry K."/>
            <person name="Bills G."/>
            <person name="Bluhm B.H."/>
            <person name="Cannon C."/>
            <person name="Castanera R."/>
            <person name="Culley D.E."/>
            <person name="Daum C."/>
            <person name="Ezra D."/>
            <person name="Gonzalez J.B."/>
            <person name="Henrissat B."/>
            <person name="Kuo A."/>
            <person name="Liang C."/>
            <person name="Lipzen A."/>
            <person name="Lutzoni F."/>
            <person name="Magnuson J."/>
            <person name="Mondo S."/>
            <person name="Nolan M."/>
            <person name="Ohm R."/>
            <person name="Pangilinan J."/>
            <person name="Park H.-J."/>
            <person name="Ramirez L."/>
            <person name="Alfaro M."/>
            <person name="Sun H."/>
            <person name="Tritt A."/>
            <person name="Yoshinaga Y."/>
            <person name="Zwiers L.-H."/>
            <person name="Turgeon B.G."/>
            <person name="Goodwin S.B."/>
            <person name="Spatafora J.W."/>
            <person name="Crous P.W."/>
            <person name="Grigoriev I.V."/>
        </authorList>
    </citation>
    <scope>NUCLEOTIDE SEQUENCE</scope>
    <source>
        <strain evidence="1">IPT5</strain>
    </source>
</reference>
<name>A0A6A7B8R8_9PLEO</name>
<evidence type="ECO:0000313" key="2">
    <source>
        <dbReference type="Proteomes" id="UP000799423"/>
    </source>
</evidence>
<accession>A0A6A7B8R8</accession>
<protein>
    <submittedName>
        <fullName evidence="1">Uncharacterized protein</fullName>
    </submittedName>
</protein>
<evidence type="ECO:0000313" key="1">
    <source>
        <dbReference type="EMBL" id="KAF2851097.1"/>
    </source>
</evidence>
<dbReference type="AlphaFoldDB" id="A0A6A7B8R8"/>
<organism evidence="1 2">
    <name type="scientific">Plenodomus tracheiphilus IPT5</name>
    <dbReference type="NCBI Taxonomy" id="1408161"/>
    <lineage>
        <taxon>Eukaryota</taxon>
        <taxon>Fungi</taxon>
        <taxon>Dikarya</taxon>
        <taxon>Ascomycota</taxon>
        <taxon>Pezizomycotina</taxon>
        <taxon>Dothideomycetes</taxon>
        <taxon>Pleosporomycetidae</taxon>
        <taxon>Pleosporales</taxon>
        <taxon>Pleosporineae</taxon>
        <taxon>Leptosphaeriaceae</taxon>
        <taxon>Plenodomus</taxon>
    </lineage>
</organism>